<reference evidence="6 7" key="1">
    <citation type="journal article" date="2017" name="Nature">
        <title>The Apostasia genome and the evolution of orchids.</title>
        <authorList>
            <person name="Zhang G.Q."/>
            <person name="Liu K.W."/>
            <person name="Li Z."/>
            <person name="Lohaus R."/>
            <person name="Hsiao Y.Y."/>
            <person name="Niu S.C."/>
            <person name="Wang J.Y."/>
            <person name="Lin Y.C."/>
            <person name="Xu Q."/>
            <person name="Chen L.J."/>
            <person name="Yoshida K."/>
            <person name="Fujiwara S."/>
            <person name="Wang Z.W."/>
            <person name="Zhang Y.Q."/>
            <person name="Mitsuda N."/>
            <person name="Wang M."/>
            <person name="Liu G.H."/>
            <person name="Pecoraro L."/>
            <person name="Huang H.X."/>
            <person name="Xiao X.J."/>
            <person name="Lin M."/>
            <person name="Wu X.Y."/>
            <person name="Wu W.L."/>
            <person name="Chen Y.Y."/>
            <person name="Chang S.B."/>
            <person name="Sakamoto S."/>
            <person name="Ohme-Takagi M."/>
            <person name="Yagi M."/>
            <person name="Zeng S.J."/>
            <person name="Shen C.Y."/>
            <person name="Yeh C.M."/>
            <person name="Luo Y.B."/>
            <person name="Tsai W.C."/>
            <person name="Van de Peer Y."/>
            <person name="Liu Z.J."/>
        </authorList>
    </citation>
    <scope>NUCLEOTIDE SEQUENCE [LARGE SCALE GENOMIC DNA]</scope>
    <source>
        <strain evidence="7">cv. Shenzhen</strain>
        <tissue evidence="6">Stem</tissue>
    </source>
</reference>
<gene>
    <name evidence="6" type="ORF">AXF42_Ash019598</name>
</gene>
<dbReference type="Gene3D" id="1.25.40.10">
    <property type="entry name" value="Tetratricopeptide repeat domain"/>
    <property type="match status" value="5"/>
</dbReference>
<feature type="repeat" description="PPR" evidence="3">
    <location>
        <begin position="586"/>
        <end position="620"/>
    </location>
</feature>
<dbReference type="EC" id="2.1.1.204" evidence="6"/>
<dbReference type="EMBL" id="KZ452031">
    <property type="protein sequence ID" value="PKA50080.1"/>
    <property type="molecule type" value="Genomic_DNA"/>
</dbReference>
<evidence type="ECO:0000259" key="5">
    <source>
        <dbReference type="Pfam" id="PF17177"/>
    </source>
</evidence>
<keyword evidence="2" id="KW-0677">Repeat</keyword>
<feature type="repeat" description="PPR" evidence="3">
    <location>
        <begin position="275"/>
        <end position="309"/>
    </location>
</feature>
<dbReference type="GO" id="GO:0032259">
    <property type="term" value="P:methylation"/>
    <property type="evidence" value="ECO:0007669"/>
    <property type="project" value="UniProtKB-KW"/>
</dbReference>
<feature type="repeat" description="PPR" evidence="3">
    <location>
        <begin position="240"/>
        <end position="274"/>
    </location>
</feature>
<feature type="repeat" description="PPR" evidence="3">
    <location>
        <begin position="310"/>
        <end position="344"/>
    </location>
</feature>
<evidence type="ECO:0000256" key="1">
    <source>
        <dbReference type="ARBA" id="ARBA00007626"/>
    </source>
</evidence>
<dbReference type="Pfam" id="PF13041">
    <property type="entry name" value="PPR_2"/>
    <property type="match status" value="3"/>
</dbReference>
<dbReference type="Pfam" id="PF17177">
    <property type="entry name" value="PPR_long"/>
    <property type="match status" value="1"/>
</dbReference>
<evidence type="ECO:0000256" key="2">
    <source>
        <dbReference type="ARBA" id="ARBA00022737"/>
    </source>
</evidence>
<dbReference type="InterPro" id="IPR033443">
    <property type="entry name" value="PROP1-like_PPR_dom"/>
</dbReference>
<keyword evidence="6" id="KW-0489">Methyltransferase</keyword>
<feature type="repeat" description="PPR" evidence="3">
    <location>
        <begin position="516"/>
        <end position="550"/>
    </location>
</feature>
<keyword evidence="6" id="KW-0808">Transferase</keyword>
<feature type="repeat" description="PPR" evidence="3">
    <location>
        <begin position="205"/>
        <end position="239"/>
    </location>
</feature>
<feature type="repeat" description="PPR" evidence="3">
    <location>
        <begin position="446"/>
        <end position="480"/>
    </location>
</feature>
<dbReference type="InterPro" id="IPR011990">
    <property type="entry name" value="TPR-like_helical_dom_sf"/>
</dbReference>
<dbReference type="FunFam" id="1.25.40.10:FF:000990">
    <property type="entry name" value="Pentatricopeptide repeat-containing protein, mitochondrial"/>
    <property type="match status" value="1"/>
</dbReference>
<evidence type="ECO:0000313" key="7">
    <source>
        <dbReference type="Proteomes" id="UP000236161"/>
    </source>
</evidence>
<dbReference type="PROSITE" id="PS51375">
    <property type="entry name" value="PPR"/>
    <property type="match status" value="10"/>
</dbReference>
<proteinExistence type="inferred from homology"/>
<feature type="repeat" description="PPR" evidence="3">
    <location>
        <begin position="551"/>
        <end position="585"/>
    </location>
</feature>
<feature type="chain" id="PRO_5014138877" evidence="4">
    <location>
        <begin position="20"/>
        <end position="656"/>
    </location>
</feature>
<feature type="repeat" description="PPR" evidence="3">
    <location>
        <begin position="481"/>
        <end position="515"/>
    </location>
</feature>
<evidence type="ECO:0000313" key="6">
    <source>
        <dbReference type="EMBL" id="PKA50080.1"/>
    </source>
</evidence>
<dbReference type="NCBIfam" id="TIGR00756">
    <property type="entry name" value="PPR"/>
    <property type="match status" value="9"/>
</dbReference>
<sequence length="656" mass="75088">MRIIFFLRLPVSTLWFSHTLSPQRLFARSLSTRYSGRVVRADSSGREIVVELDPVDLCWNYRGHALLRRDLICRVANMLRSPASPTNDPFLDVADYLQTLTLILTPAEVSEILKALRCPRKALWFFRFVKTLPGFRHDCCTYNRMLVILARCDSEQELIRRIVEEMEKEGVKGNISTVNILIGAVGLKDIDRCLELAREWGFPFNAYTYKCLLQAYLRSREVDRAFRVYEEVRRRGCKLDIFAYNLLLDALAKADKVDHCYKVFKDMKHKECEPDEYTYTILIRISGKMGKIDTFICLFDEMVTKGCSLNLIAYNTMLEALAKNRMVEKVILLFKKMIARECRPNEFTYSVILKMLAAEGQLHRLDEVVEVSNKYMNKSLYAYLVKTLSKLGHASEAHRFFCTLWNFHDGDRDAYISMLEILCSAGKTSEAVDLLDKMHDKGIPADTVMYNMVFSALSKLKGISSIQTLYEKMKHKGISPCIFTYNILISSFGKVGLLDKALELFEEMEETNCTPDVITYNSLINCLGKNGSLDEAHIRFKEMQEKGLNPDVFTYSTLIECFGKANKVEMACSLFDEMLAVGCHPNIVTYNILLDLLERSGKVAEAFELHATLKEQGLTPDSVTLAVLERMQCSSCRPARVRRQSRIAGWVVSPLR</sequence>
<dbReference type="SUPFAM" id="SSF48452">
    <property type="entry name" value="TPR-like"/>
    <property type="match status" value="1"/>
</dbReference>
<dbReference type="InterPro" id="IPR002885">
    <property type="entry name" value="PPR_rpt"/>
</dbReference>
<comment type="similarity">
    <text evidence="1">Belongs to the PPR family. P subfamily.</text>
</comment>
<dbReference type="PANTHER" id="PTHR47447:SF17">
    <property type="entry name" value="OS12G0638900 PROTEIN"/>
    <property type="match status" value="1"/>
</dbReference>
<dbReference type="Pfam" id="PF13812">
    <property type="entry name" value="PPR_3"/>
    <property type="match status" value="1"/>
</dbReference>
<accession>A0A2I0A3G8</accession>
<feature type="signal peptide" evidence="4">
    <location>
        <begin position="1"/>
        <end position="19"/>
    </location>
</feature>
<dbReference type="AlphaFoldDB" id="A0A2I0A3G8"/>
<feature type="domain" description="PROP1-like PPR" evidence="5">
    <location>
        <begin position="209"/>
        <end position="371"/>
    </location>
</feature>
<dbReference type="Proteomes" id="UP000236161">
    <property type="component" value="Unassembled WGS sequence"/>
</dbReference>
<dbReference type="GO" id="GO:0008168">
    <property type="term" value="F:methyltransferase activity"/>
    <property type="evidence" value="ECO:0007669"/>
    <property type="project" value="UniProtKB-KW"/>
</dbReference>
<name>A0A2I0A3G8_9ASPA</name>
<keyword evidence="4" id="KW-0732">Signal</keyword>
<keyword evidence="7" id="KW-1185">Reference proteome</keyword>
<dbReference type="STRING" id="1088818.A0A2I0A3G8"/>
<evidence type="ECO:0000256" key="4">
    <source>
        <dbReference type="SAM" id="SignalP"/>
    </source>
</evidence>
<dbReference type="OrthoDB" id="5588846at2759"/>
<organism evidence="6 7">
    <name type="scientific">Apostasia shenzhenica</name>
    <dbReference type="NCBI Taxonomy" id="1088818"/>
    <lineage>
        <taxon>Eukaryota</taxon>
        <taxon>Viridiplantae</taxon>
        <taxon>Streptophyta</taxon>
        <taxon>Embryophyta</taxon>
        <taxon>Tracheophyta</taxon>
        <taxon>Spermatophyta</taxon>
        <taxon>Magnoliopsida</taxon>
        <taxon>Liliopsida</taxon>
        <taxon>Asparagales</taxon>
        <taxon>Orchidaceae</taxon>
        <taxon>Apostasioideae</taxon>
        <taxon>Apostasia</taxon>
    </lineage>
</organism>
<protein>
    <submittedName>
        <fullName evidence="6">Pentatricopeptide repeat-containing protein</fullName>
        <ecNumber evidence="6">2.1.1.204</ecNumber>
    </submittedName>
</protein>
<feature type="repeat" description="PPR" evidence="3">
    <location>
        <begin position="411"/>
        <end position="445"/>
    </location>
</feature>
<evidence type="ECO:0000256" key="3">
    <source>
        <dbReference type="PROSITE-ProRule" id="PRU00708"/>
    </source>
</evidence>
<dbReference type="PANTHER" id="PTHR47447">
    <property type="entry name" value="OS03G0856100 PROTEIN"/>
    <property type="match status" value="1"/>
</dbReference>